<keyword evidence="6" id="KW-1185">Reference proteome</keyword>
<proteinExistence type="predicted"/>
<evidence type="ECO:0000256" key="3">
    <source>
        <dbReference type="SAM" id="MobiDB-lite"/>
    </source>
</evidence>
<accession>A0A1Y2CJU9</accession>
<dbReference type="SUPFAM" id="SSF50044">
    <property type="entry name" value="SH3-domain"/>
    <property type="match status" value="2"/>
</dbReference>
<evidence type="ECO:0000256" key="2">
    <source>
        <dbReference type="PROSITE-ProRule" id="PRU00192"/>
    </source>
</evidence>
<feature type="domain" description="SH3" evidence="4">
    <location>
        <begin position="75"/>
        <end position="136"/>
    </location>
</feature>
<dbReference type="PROSITE" id="PS50002">
    <property type="entry name" value="SH3"/>
    <property type="match status" value="1"/>
</dbReference>
<evidence type="ECO:0000256" key="1">
    <source>
        <dbReference type="ARBA" id="ARBA00022443"/>
    </source>
</evidence>
<dbReference type="InterPro" id="IPR001452">
    <property type="entry name" value="SH3_domain"/>
</dbReference>
<dbReference type="Pfam" id="PF00018">
    <property type="entry name" value="SH3_1"/>
    <property type="match status" value="1"/>
</dbReference>
<dbReference type="AlphaFoldDB" id="A0A1Y2CJU9"/>
<feature type="compositionally biased region" description="Polar residues" evidence="3">
    <location>
        <begin position="33"/>
        <end position="42"/>
    </location>
</feature>
<dbReference type="CDD" id="cd00174">
    <property type="entry name" value="SH3"/>
    <property type="match status" value="1"/>
</dbReference>
<evidence type="ECO:0000259" key="4">
    <source>
        <dbReference type="PROSITE" id="PS50002"/>
    </source>
</evidence>
<evidence type="ECO:0000313" key="5">
    <source>
        <dbReference type="EMBL" id="ORY47282.1"/>
    </source>
</evidence>
<dbReference type="Gene3D" id="2.30.30.40">
    <property type="entry name" value="SH3 Domains"/>
    <property type="match status" value="1"/>
</dbReference>
<dbReference type="SMART" id="SM00326">
    <property type="entry name" value="SH3"/>
    <property type="match status" value="1"/>
</dbReference>
<gene>
    <name evidence="5" type="ORF">BCR33DRAFT_93525</name>
</gene>
<dbReference type="InterPro" id="IPR036028">
    <property type="entry name" value="SH3-like_dom_sf"/>
</dbReference>
<organism evidence="5 6">
    <name type="scientific">Rhizoclosmatium globosum</name>
    <dbReference type="NCBI Taxonomy" id="329046"/>
    <lineage>
        <taxon>Eukaryota</taxon>
        <taxon>Fungi</taxon>
        <taxon>Fungi incertae sedis</taxon>
        <taxon>Chytridiomycota</taxon>
        <taxon>Chytridiomycota incertae sedis</taxon>
        <taxon>Chytridiomycetes</taxon>
        <taxon>Chytridiales</taxon>
        <taxon>Chytriomycetaceae</taxon>
        <taxon>Rhizoclosmatium</taxon>
    </lineage>
</organism>
<dbReference type="EMBL" id="MCGO01000014">
    <property type="protein sequence ID" value="ORY47282.1"/>
    <property type="molecule type" value="Genomic_DNA"/>
</dbReference>
<feature type="region of interest" description="Disordered" evidence="3">
    <location>
        <begin position="29"/>
        <end position="70"/>
    </location>
</feature>
<evidence type="ECO:0000313" key="6">
    <source>
        <dbReference type="Proteomes" id="UP000193642"/>
    </source>
</evidence>
<sequence length="139" mass="14841">MLNEGWAQGKLIPTGQTGIFPICCVTPEEPRNTSDSLSTTGVYRTPSDRSAASFRSHETPTSPVSARSFASSISSNKDVHRVVFGYIASQHDEITVTAGQEVEVLHIFGDGWMKGRILGSNTVGVLPTDCLGANASKRS</sequence>
<dbReference type="OrthoDB" id="5340910at2759"/>
<dbReference type="Proteomes" id="UP000193642">
    <property type="component" value="Unassembled WGS sequence"/>
</dbReference>
<keyword evidence="1 2" id="KW-0728">SH3 domain</keyword>
<comment type="caution">
    <text evidence="5">The sequence shown here is derived from an EMBL/GenBank/DDBJ whole genome shotgun (WGS) entry which is preliminary data.</text>
</comment>
<protein>
    <recommendedName>
        <fullName evidence="4">SH3 domain-containing protein</fullName>
    </recommendedName>
</protein>
<reference evidence="5 6" key="1">
    <citation type="submission" date="2016-07" db="EMBL/GenBank/DDBJ databases">
        <title>Pervasive Adenine N6-methylation of Active Genes in Fungi.</title>
        <authorList>
            <consortium name="DOE Joint Genome Institute"/>
            <person name="Mondo S.J."/>
            <person name="Dannebaum R.O."/>
            <person name="Kuo R.C."/>
            <person name="Labutti K."/>
            <person name="Haridas S."/>
            <person name="Kuo A."/>
            <person name="Salamov A."/>
            <person name="Ahrendt S.R."/>
            <person name="Lipzen A."/>
            <person name="Sullivan W."/>
            <person name="Andreopoulos W.B."/>
            <person name="Clum A."/>
            <person name="Lindquist E."/>
            <person name="Daum C."/>
            <person name="Ramamoorthy G.K."/>
            <person name="Gryganskyi A."/>
            <person name="Culley D."/>
            <person name="Magnuson J.K."/>
            <person name="James T.Y."/>
            <person name="O'Malley M.A."/>
            <person name="Stajich J.E."/>
            <person name="Spatafora J.W."/>
            <person name="Visel A."/>
            <person name="Grigoriev I.V."/>
        </authorList>
    </citation>
    <scope>NUCLEOTIDE SEQUENCE [LARGE SCALE GENOMIC DNA]</scope>
    <source>
        <strain evidence="5 6">JEL800</strain>
    </source>
</reference>
<name>A0A1Y2CJU9_9FUNG</name>